<gene>
    <name evidence="1" type="ORF">NUW58_g5849</name>
</gene>
<evidence type="ECO:0000313" key="1">
    <source>
        <dbReference type="EMBL" id="KAJ2984842.1"/>
    </source>
</evidence>
<dbReference type="Proteomes" id="UP001143856">
    <property type="component" value="Unassembled WGS sequence"/>
</dbReference>
<sequence length="427" mass="44863">MLSQPSLANRPDDSEYEVHWVEKRGCCPVGLICNDSSGCVPPPGVPFSQPCPASWIRCPSSLGGGCCRDGQMCGLGVCYNNTPKTYQVSQTVTTTDSRGHTTTTVVTSTAVITEGPNTSAGSPTNVEVPQLILSTVAKMASVETSDSSAAAGGLSSGALGGIVTGVIVILIVIVVAATLIILRLRRAEKAAKDAAERAEDSKRDSSRSPPHSHKSGFGHPAVSEIDSSTDVDPLQRFPIMTPSSHMRSRSGTAGTDDRSLSHAAHFASSDTSSPPLWGMPFNYAPSIASDGRQSSLDSYPRNDNGPVRMPQRVSMESQGTYGHGRQPSDTSELEGPHGISEIYTTENNGAEAQRRSNSITRPGKHVRRNSDLSGQNRARGDSNAGALRTVNEIFELHGHYGPAHTAAGQTAASLNRGSSATPSPQDT</sequence>
<comment type="caution">
    <text evidence="1">The sequence shown here is derived from an EMBL/GenBank/DDBJ whole genome shotgun (WGS) entry which is preliminary data.</text>
</comment>
<reference evidence="1" key="1">
    <citation type="submission" date="2022-10" db="EMBL/GenBank/DDBJ databases">
        <title>Genome Sequence of Xylaria curta.</title>
        <authorList>
            <person name="Buettner E."/>
        </authorList>
    </citation>
    <scope>NUCLEOTIDE SEQUENCE</scope>
    <source>
        <strain evidence="1">Babe10</strain>
    </source>
</reference>
<protein>
    <submittedName>
        <fullName evidence="1">Uncharacterized protein</fullName>
    </submittedName>
</protein>
<name>A0ACC1P2N9_9PEZI</name>
<evidence type="ECO:0000313" key="2">
    <source>
        <dbReference type="Proteomes" id="UP001143856"/>
    </source>
</evidence>
<keyword evidence="2" id="KW-1185">Reference proteome</keyword>
<organism evidence="1 2">
    <name type="scientific">Xylaria curta</name>
    <dbReference type="NCBI Taxonomy" id="42375"/>
    <lineage>
        <taxon>Eukaryota</taxon>
        <taxon>Fungi</taxon>
        <taxon>Dikarya</taxon>
        <taxon>Ascomycota</taxon>
        <taxon>Pezizomycotina</taxon>
        <taxon>Sordariomycetes</taxon>
        <taxon>Xylariomycetidae</taxon>
        <taxon>Xylariales</taxon>
        <taxon>Xylariaceae</taxon>
        <taxon>Xylaria</taxon>
    </lineage>
</organism>
<dbReference type="EMBL" id="JAPDGR010001215">
    <property type="protein sequence ID" value="KAJ2984842.1"/>
    <property type="molecule type" value="Genomic_DNA"/>
</dbReference>
<proteinExistence type="predicted"/>
<accession>A0ACC1P2N9</accession>